<dbReference type="InterPro" id="IPR043502">
    <property type="entry name" value="DNA/RNA_pol_sf"/>
</dbReference>
<dbReference type="SUPFAM" id="SSF56672">
    <property type="entry name" value="DNA/RNA polymerases"/>
    <property type="match status" value="1"/>
</dbReference>
<protein>
    <recommendedName>
        <fullName evidence="3">Reverse transcriptase domain-containing protein</fullName>
    </recommendedName>
</protein>
<dbReference type="EMBL" id="SZYD01000016">
    <property type="protein sequence ID" value="KAD3336350.1"/>
    <property type="molecule type" value="Genomic_DNA"/>
</dbReference>
<dbReference type="Proteomes" id="UP000326396">
    <property type="component" value="Linkage Group LG6"/>
</dbReference>
<sequence length="353" mass="40145">MDWLSANQAEIVCNEKIVRVTLQSGEQILIQGERQGVPLNIMSCMKANKYIQKGYTAILALITEQPKKEREIEDIVVVCDFPEVFPEDLPGLPPTRQIEFQIDLTPGAAPIAKAPYRLAPTEMQELSNQLQELYPALPTSLRFLKHVDNQVSIASSQKWELLVLKIYRDQVKCTPEIGALQLLDVDDQCIPLEDIYKKIAQGVGGSSWESLEVYKHLKSLGYNKRHTVFLGLQNVLKLLFHLLKVNQRIVITELFSSMQINEVKPVFDVYPPNSKFRKSSPGKPMFVLCVNSGNPPTRKQIEDLEEQCEGIPMKVCYVEHGRVSFSSFNKVELPVSISLLIHMWLALEYSEQY</sequence>
<proteinExistence type="predicted"/>
<evidence type="ECO:0008006" key="3">
    <source>
        <dbReference type="Google" id="ProtNLM"/>
    </source>
</evidence>
<dbReference type="Gene3D" id="3.10.10.10">
    <property type="entry name" value="HIV Type 1 Reverse Transcriptase, subunit A, domain 1"/>
    <property type="match status" value="1"/>
</dbReference>
<reference evidence="1 2" key="1">
    <citation type="submission" date="2019-05" db="EMBL/GenBank/DDBJ databases">
        <title>Mikania micrantha, genome provides insights into the molecular mechanism of rapid growth.</title>
        <authorList>
            <person name="Liu B."/>
        </authorList>
    </citation>
    <scope>NUCLEOTIDE SEQUENCE [LARGE SCALE GENOMIC DNA]</scope>
    <source>
        <strain evidence="1">NLD-2019</strain>
        <tissue evidence="1">Leaf</tissue>
    </source>
</reference>
<dbReference type="PANTHER" id="PTHR21027">
    <property type="entry name" value="TRNA-SPLICING ENDONUCLEASE SUBUNIT SEN54"/>
    <property type="match status" value="1"/>
</dbReference>
<dbReference type="PANTHER" id="PTHR21027:SF1">
    <property type="entry name" value="TRNA-SPLICING ENDONUCLEASE SUBUNIT SEN54"/>
    <property type="match status" value="1"/>
</dbReference>
<dbReference type="GO" id="GO:0000214">
    <property type="term" value="C:tRNA-intron endonuclease complex"/>
    <property type="evidence" value="ECO:0007669"/>
    <property type="project" value="TreeGrafter"/>
</dbReference>
<evidence type="ECO:0000313" key="1">
    <source>
        <dbReference type="EMBL" id="KAD3336350.1"/>
    </source>
</evidence>
<evidence type="ECO:0000313" key="2">
    <source>
        <dbReference type="Proteomes" id="UP000326396"/>
    </source>
</evidence>
<accession>A0A5N6M6W4</accession>
<dbReference type="GO" id="GO:0000379">
    <property type="term" value="P:tRNA-type intron splice site recognition and cleavage"/>
    <property type="evidence" value="ECO:0007669"/>
    <property type="project" value="TreeGrafter"/>
</dbReference>
<dbReference type="OrthoDB" id="408683at2759"/>
<dbReference type="InterPro" id="IPR024337">
    <property type="entry name" value="tRNA_splic_suSen54"/>
</dbReference>
<organism evidence="1 2">
    <name type="scientific">Mikania micrantha</name>
    <name type="common">bitter vine</name>
    <dbReference type="NCBI Taxonomy" id="192012"/>
    <lineage>
        <taxon>Eukaryota</taxon>
        <taxon>Viridiplantae</taxon>
        <taxon>Streptophyta</taxon>
        <taxon>Embryophyta</taxon>
        <taxon>Tracheophyta</taxon>
        <taxon>Spermatophyta</taxon>
        <taxon>Magnoliopsida</taxon>
        <taxon>eudicotyledons</taxon>
        <taxon>Gunneridae</taxon>
        <taxon>Pentapetalae</taxon>
        <taxon>asterids</taxon>
        <taxon>campanulids</taxon>
        <taxon>Asterales</taxon>
        <taxon>Asteraceae</taxon>
        <taxon>Asteroideae</taxon>
        <taxon>Heliantheae alliance</taxon>
        <taxon>Eupatorieae</taxon>
        <taxon>Mikania</taxon>
    </lineage>
</organism>
<keyword evidence="2" id="KW-1185">Reference proteome</keyword>
<comment type="caution">
    <text evidence="1">The sequence shown here is derived from an EMBL/GenBank/DDBJ whole genome shotgun (WGS) entry which is preliminary data.</text>
</comment>
<name>A0A5N6M6W4_9ASTR</name>
<dbReference type="AlphaFoldDB" id="A0A5N6M6W4"/>
<gene>
    <name evidence="1" type="ORF">E3N88_31869</name>
</gene>